<dbReference type="SUPFAM" id="SSF54236">
    <property type="entry name" value="Ubiquitin-like"/>
    <property type="match status" value="1"/>
</dbReference>
<comment type="caution">
    <text evidence="4">The sequence shown here is derived from an EMBL/GenBank/DDBJ whole genome shotgun (WGS) entry which is preliminary data.</text>
</comment>
<dbReference type="SMART" id="SM00248">
    <property type="entry name" value="ANK"/>
    <property type="match status" value="6"/>
</dbReference>
<feature type="repeat" description="ANK" evidence="3">
    <location>
        <begin position="249"/>
        <end position="281"/>
    </location>
</feature>
<organism evidence="4">
    <name type="scientific">Cladocopium goreaui</name>
    <dbReference type="NCBI Taxonomy" id="2562237"/>
    <lineage>
        <taxon>Eukaryota</taxon>
        <taxon>Sar</taxon>
        <taxon>Alveolata</taxon>
        <taxon>Dinophyceae</taxon>
        <taxon>Suessiales</taxon>
        <taxon>Symbiodiniaceae</taxon>
        <taxon>Cladocopium</taxon>
    </lineage>
</organism>
<keyword evidence="7" id="KW-1185">Reference proteome</keyword>
<dbReference type="Proteomes" id="UP001152797">
    <property type="component" value="Unassembled WGS sequence"/>
</dbReference>
<dbReference type="OrthoDB" id="421087at2759"/>
<dbReference type="Pfam" id="PF12796">
    <property type="entry name" value="Ank_2"/>
    <property type="match status" value="3"/>
</dbReference>
<keyword evidence="2 3" id="KW-0040">ANK repeat</keyword>
<dbReference type="EMBL" id="CAMXCT010006533">
    <property type="protein sequence ID" value="CAI4015484.1"/>
    <property type="molecule type" value="Genomic_DNA"/>
</dbReference>
<proteinExistence type="predicted"/>
<dbReference type="PROSITE" id="PS50088">
    <property type="entry name" value="ANK_REPEAT"/>
    <property type="match status" value="4"/>
</dbReference>
<reference evidence="4" key="1">
    <citation type="submission" date="2022-10" db="EMBL/GenBank/DDBJ databases">
        <authorList>
            <person name="Chen Y."/>
            <person name="Dougan E. K."/>
            <person name="Chan C."/>
            <person name="Rhodes N."/>
            <person name="Thang M."/>
        </authorList>
    </citation>
    <scope>NUCLEOTIDE SEQUENCE</scope>
</reference>
<protein>
    <submittedName>
        <fullName evidence="6">Ankyrin repeat and KH domain-containing protein 1 (HIV-1 Vpr-binding ankyrin repeat protein) (Multiple ankyrin repeats single KH domain) (HMASK)</fullName>
    </submittedName>
</protein>
<evidence type="ECO:0000256" key="2">
    <source>
        <dbReference type="ARBA" id="ARBA00023043"/>
    </source>
</evidence>
<dbReference type="Gene3D" id="1.25.40.20">
    <property type="entry name" value="Ankyrin repeat-containing domain"/>
    <property type="match status" value="2"/>
</dbReference>
<evidence type="ECO:0000256" key="3">
    <source>
        <dbReference type="PROSITE-ProRule" id="PRU00023"/>
    </source>
</evidence>
<dbReference type="CDD" id="cd17039">
    <property type="entry name" value="Ubl_ubiquitin_like"/>
    <property type="match status" value="1"/>
</dbReference>
<dbReference type="PANTHER" id="PTHR24126">
    <property type="entry name" value="ANKYRIN REPEAT, PH AND SEC7 DOMAIN CONTAINING PROTEIN SECG-RELATED"/>
    <property type="match status" value="1"/>
</dbReference>
<feature type="repeat" description="ANK" evidence="3">
    <location>
        <begin position="292"/>
        <end position="324"/>
    </location>
</feature>
<feature type="repeat" description="ANK" evidence="3">
    <location>
        <begin position="120"/>
        <end position="152"/>
    </location>
</feature>
<name>A0A9P1DTU1_9DINO</name>
<gene>
    <name evidence="4" type="ORF">C1SCF055_LOCUS40308</name>
</gene>
<dbReference type="AlphaFoldDB" id="A0A9P1DTU1"/>
<dbReference type="PROSITE" id="PS50297">
    <property type="entry name" value="ANK_REP_REGION"/>
    <property type="match status" value="3"/>
</dbReference>
<sequence>MALRIQRISGEELTLGSEQICELVERPGFLSVKALKQYCSSQVKVSIFRQRIIYKDQILEGELALKDLEFPADLQLLLVSFIVPDIKAKRNFFRAVQMGKQPTVEAFLQEPIDPDIVNHRGYTALHEAAGRSHFELVRLLLEAGADKDKEAGDSGRVPLNFCQGDPKMLRLLLDAAANPDGKTTPPLQQALEIGHVEMVKLLLNAGANAELPTTKSMPESALLAAAKADQTEVVLLLLQARANPDRASRGETPLVAAARKGNTAVVRLLLDFGADKDQMAKLPAARVPSSFSPRTALSEACEAGREEVVRLLLSVGASKDKSSDPMDLPLTAASRAGKLQVVNLLLEAGDHSDKVALVLFQLFPFRPFPTCLAQTQTVGVWYPGGPGDTTITSVHHRDRFCAFCKAQKAQKMRHRGKR</sequence>
<dbReference type="EMBL" id="CAMXCT020006533">
    <property type="protein sequence ID" value="CAL1168859.1"/>
    <property type="molecule type" value="Genomic_DNA"/>
</dbReference>
<evidence type="ECO:0000313" key="6">
    <source>
        <dbReference type="EMBL" id="CAL4802796.1"/>
    </source>
</evidence>
<evidence type="ECO:0000313" key="5">
    <source>
        <dbReference type="EMBL" id="CAL1168859.1"/>
    </source>
</evidence>
<keyword evidence="1" id="KW-0677">Repeat</keyword>
<feature type="repeat" description="ANK" evidence="3">
    <location>
        <begin position="182"/>
        <end position="214"/>
    </location>
</feature>
<dbReference type="PRINTS" id="PR01415">
    <property type="entry name" value="ANKYRIN"/>
</dbReference>
<evidence type="ECO:0000256" key="1">
    <source>
        <dbReference type="ARBA" id="ARBA00022737"/>
    </source>
</evidence>
<dbReference type="SUPFAM" id="SSF48403">
    <property type="entry name" value="Ankyrin repeat"/>
    <property type="match status" value="1"/>
</dbReference>
<evidence type="ECO:0000313" key="4">
    <source>
        <dbReference type="EMBL" id="CAI4015484.1"/>
    </source>
</evidence>
<dbReference type="InterPro" id="IPR002110">
    <property type="entry name" value="Ankyrin_rpt"/>
</dbReference>
<evidence type="ECO:0000313" key="7">
    <source>
        <dbReference type="Proteomes" id="UP001152797"/>
    </source>
</evidence>
<dbReference type="InterPro" id="IPR036770">
    <property type="entry name" value="Ankyrin_rpt-contain_sf"/>
</dbReference>
<dbReference type="InterPro" id="IPR029071">
    <property type="entry name" value="Ubiquitin-like_domsf"/>
</dbReference>
<dbReference type="EMBL" id="CAMXCT030006533">
    <property type="protein sequence ID" value="CAL4802796.1"/>
    <property type="molecule type" value="Genomic_DNA"/>
</dbReference>
<reference evidence="5" key="2">
    <citation type="submission" date="2024-04" db="EMBL/GenBank/DDBJ databases">
        <authorList>
            <person name="Chen Y."/>
            <person name="Shah S."/>
            <person name="Dougan E. K."/>
            <person name="Thang M."/>
            <person name="Chan C."/>
        </authorList>
    </citation>
    <scope>NUCLEOTIDE SEQUENCE [LARGE SCALE GENOMIC DNA]</scope>
</reference>
<accession>A0A9P1DTU1</accession>
<dbReference type="PANTHER" id="PTHR24126:SF14">
    <property type="entry name" value="ANK_REP_REGION DOMAIN-CONTAINING PROTEIN"/>
    <property type="match status" value="1"/>
</dbReference>